<dbReference type="PANTHER" id="PTHR42912">
    <property type="entry name" value="METHYLTRANSFERASE"/>
    <property type="match status" value="1"/>
</dbReference>
<dbReference type="Gene3D" id="3.40.50.150">
    <property type="entry name" value="Vaccinia Virus protein VP39"/>
    <property type="match status" value="1"/>
</dbReference>
<protein>
    <submittedName>
        <fullName evidence="2">SAM (And some other nucleotide) binding motif:Generic methyl-transferase</fullName>
    </submittedName>
</protein>
<feature type="domain" description="Methyltransferase" evidence="1">
    <location>
        <begin position="140"/>
        <end position="236"/>
    </location>
</feature>
<dbReference type="InterPro" id="IPR029063">
    <property type="entry name" value="SAM-dependent_MTases_sf"/>
</dbReference>
<dbReference type="GO" id="GO:0008168">
    <property type="term" value="F:methyltransferase activity"/>
    <property type="evidence" value="ECO:0007669"/>
    <property type="project" value="TreeGrafter"/>
</dbReference>
<dbReference type="Pfam" id="PF13649">
    <property type="entry name" value="Methyltransf_25"/>
    <property type="match status" value="1"/>
</dbReference>
<dbReference type="InterPro" id="IPR041698">
    <property type="entry name" value="Methyltransf_25"/>
</dbReference>
<dbReference type="InterPro" id="IPR050508">
    <property type="entry name" value="Methyltransf_Superfamily"/>
</dbReference>
<gene>
    <name evidence="2" type="ORF">AVDCRST_MAG92-2339</name>
</gene>
<name>A0A6J4IPN5_9CYAN</name>
<evidence type="ECO:0000259" key="1">
    <source>
        <dbReference type="Pfam" id="PF13649"/>
    </source>
</evidence>
<dbReference type="EMBL" id="CADCTM010000354">
    <property type="protein sequence ID" value="CAA9258436.1"/>
    <property type="molecule type" value="Genomic_DNA"/>
</dbReference>
<dbReference type="CDD" id="cd02440">
    <property type="entry name" value="AdoMet_MTases"/>
    <property type="match status" value="1"/>
</dbReference>
<reference evidence="2" key="1">
    <citation type="submission" date="2020-02" db="EMBL/GenBank/DDBJ databases">
        <authorList>
            <person name="Meier V. D."/>
        </authorList>
    </citation>
    <scope>NUCLEOTIDE SEQUENCE</scope>
    <source>
        <strain evidence="2">AVDCRST_MAG92</strain>
    </source>
</reference>
<dbReference type="PANTHER" id="PTHR42912:SF68">
    <property type="entry name" value="METHYLTRANSFERASE TYPE 11 DOMAIN-CONTAINING PROTEIN"/>
    <property type="match status" value="1"/>
</dbReference>
<accession>A0A6J4IPN5</accession>
<sequence>MTTTANTAPTLTSQLVNRLLAIKPLANLAKHQARSMMIKRAEKIGVPWRKRVEELRTRDWDSELAEVQDPQLSYPEYYVRSFHAYEKGNLSWDAALEVEVASYAVHARIWEGAGAQGDSKLRQSYHDIVKEQIKIQPQDILDLGCSVGMSTFALQSVYPDANLTGVDLSPYFLTVAQYNSQQRNVRMNWKNAAAEATGLPDASFDLVSACLIFHELPQSATKQILCEARRLLRPGGYLTIMDMNPKSEIYAKMPPYILTLLKSTEPYLDDYFALDIEQAIVDAGFHAPVITANTRRHRTIVAQMKVLS</sequence>
<proteinExistence type="predicted"/>
<keyword evidence="2" id="KW-0808">Transferase</keyword>
<dbReference type="AlphaFoldDB" id="A0A6J4IPN5"/>
<evidence type="ECO:0000313" key="2">
    <source>
        <dbReference type="EMBL" id="CAA9258436.1"/>
    </source>
</evidence>
<dbReference type="SUPFAM" id="SSF53335">
    <property type="entry name" value="S-adenosyl-L-methionine-dependent methyltransferases"/>
    <property type="match status" value="1"/>
</dbReference>
<organism evidence="2">
    <name type="scientific">uncultured Coleofasciculus sp</name>
    <dbReference type="NCBI Taxonomy" id="1267456"/>
    <lineage>
        <taxon>Bacteria</taxon>
        <taxon>Bacillati</taxon>
        <taxon>Cyanobacteriota</taxon>
        <taxon>Cyanophyceae</taxon>
        <taxon>Coleofasciculales</taxon>
        <taxon>Coleofasciculaceae</taxon>
        <taxon>Coleofasciculus</taxon>
        <taxon>environmental samples</taxon>
    </lineage>
</organism>